<keyword evidence="5" id="KW-0812">Transmembrane</keyword>
<evidence type="ECO:0000256" key="6">
    <source>
        <dbReference type="ARBA" id="ARBA00022729"/>
    </source>
</evidence>
<comment type="similarity">
    <text evidence="2">Belongs to the ROT1 family.</text>
</comment>
<comment type="subcellular location">
    <subcellularLocation>
        <location evidence="1">Endoplasmic reticulum membrane</location>
        <topology evidence="1">Single-pass type I membrane protein</topology>
    </subcellularLocation>
</comment>
<dbReference type="Proteomes" id="UP000757232">
    <property type="component" value="Unassembled WGS sequence"/>
</dbReference>
<proteinExistence type="inferred from homology"/>
<dbReference type="OrthoDB" id="5327821at2759"/>
<dbReference type="Pfam" id="PF10681">
    <property type="entry name" value="Rot1"/>
    <property type="match status" value="1"/>
</dbReference>
<feature type="signal peptide" evidence="10">
    <location>
        <begin position="1"/>
        <end position="22"/>
    </location>
</feature>
<reference evidence="11" key="1">
    <citation type="submission" date="2016-06" db="EMBL/GenBank/DDBJ databases">
        <title>Draft Genome sequence of the fungus Inonotus baumii.</title>
        <authorList>
            <person name="Zhu H."/>
            <person name="Lin W."/>
        </authorList>
    </citation>
    <scope>NUCLEOTIDE SEQUENCE</scope>
    <source>
        <strain evidence="11">821</strain>
    </source>
</reference>
<accession>A0A9Q5N6F0</accession>
<evidence type="ECO:0000256" key="7">
    <source>
        <dbReference type="ARBA" id="ARBA00022824"/>
    </source>
</evidence>
<evidence type="ECO:0000256" key="10">
    <source>
        <dbReference type="SAM" id="SignalP"/>
    </source>
</evidence>
<organism evidence="11 12">
    <name type="scientific">Sanghuangporus baumii</name>
    <name type="common">Phellinus baumii</name>
    <dbReference type="NCBI Taxonomy" id="108892"/>
    <lineage>
        <taxon>Eukaryota</taxon>
        <taxon>Fungi</taxon>
        <taxon>Dikarya</taxon>
        <taxon>Basidiomycota</taxon>
        <taxon>Agaricomycotina</taxon>
        <taxon>Agaricomycetes</taxon>
        <taxon>Hymenochaetales</taxon>
        <taxon>Hymenochaetaceae</taxon>
        <taxon>Sanghuangporus</taxon>
    </lineage>
</organism>
<name>A0A9Q5N6F0_SANBA</name>
<keyword evidence="8" id="KW-1133">Transmembrane helix</keyword>
<dbReference type="GO" id="GO:0051082">
    <property type="term" value="F:unfolded protein binding"/>
    <property type="evidence" value="ECO:0007669"/>
    <property type="project" value="TreeGrafter"/>
</dbReference>
<evidence type="ECO:0000256" key="8">
    <source>
        <dbReference type="ARBA" id="ARBA00022989"/>
    </source>
</evidence>
<comment type="caution">
    <text evidence="11">The sequence shown here is derived from an EMBL/GenBank/DDBJ whole genome shotgun (WGS) entry which is preliminary data.</text>
</comment>
<evidence type="ECO:0000256" key="9">
    <source>
        <dbReference type="ARBA" id="ARBA00023136"/>
    </source>
</evidence>
<evidence type="ECO:0000313" key="12">
    <source>
        <dbReference type="Proteomes" id="UP000757232"/>
    </source>
</evidence>
<evidence type="ECO:0000256" key="5">
    <source>
        <dbReference type="ARBA" id="ARBA00022692"/>
    </source>
</evidence>
<keyword evidence="12" id="KW-1185">Reference proteome</keyword>
<dbReference type="EMBL" id="LNZH02000208">
    <property type="protein sequence ID" value="OCB85743.1"/>
    <property type="molecule type" value="Genomic_DNA"/>
</dbReference>
<keyword evidence="9" id="KW-0472">Membrane</keyword>
<feature type="chain" id="PRO_5040504342" description="Protein ROT1" evidence="10">
    <location>
        <begin position="23"/>
        <end position="251"/>
    </location>
</feature>
<evidence type="ECO:0000256" key="4">
    <source>
        <dbReference type="ARBA" id="ARBA00017291"/>
    </source>
</evidence>
<evidence type="ECO:0000313" key="11">
    <source>
        <dbReference type="EMBL" id="OCB85743.1"/>
    </source>
</evidence>
<dbReference type="GO" id="GO:0005789">
    <property type="term" value="C:endoplasmic reticulum membrane"/>
    <property type="evidence" value="ECO:0007669"/>
    <property type="project" value="UniProtKB-SubCell"/>
</dbReference>
<dbReference type="GO" id="GO:0006458">
    <property type="term" value="P:'de novo' protein folding"/>
    <property type="evidence" value="ECO:0007669"/>
    <property type="project" value="InterPro"/>
</dbReference>
<evidence type="ECO:0000256" key="1">
    <source>
        <dbReference type="ARBA" id="ARBA00004115"/>
    </source>
</evidence>
<keyword evidence="6 10" id="KW-0732">Signal</keyword>
<protein>
    <recommendedName>
        <fullName evidence="4">Protein ROT1</fullName>
    </recommendedName>
    <alternativeName>
        <fullName evidence="3">Protein rot1</fullName>
    </alternativeName>
</protein>
<sequence length="251" mass="27399">MRPWQVASALSLLLSASLPAAAQIVFDSIHNVTSITGTWTSQSRTVLTGIDPNTGLAFAYPSNTSFTYPSCTGYGYAFTDDGWYEVARYRFTSNATEPSCIIGALNWAHGHYELDSNGSIVFNPLGDGYQLVQDACGARSIFLEDFNETELYESWRIYEDATDGPKLHLFSYDGSPINPLYQVSTEPNMLPLQMLRNVTTEFTSQDGFVNTGKREIKRSEPQTGAAGSRVGDVTSISMLLSVIAGGLLVTL</sequence>
<dbReference type="PANTHER" id="PTHR28090">
    <property type="entry name" value="PROTEIN ROT1"/>
    <property type="match status" value="1"/>
</dbReference>
<evidence type="ECO:0000256" key="2">
    <source>
        <dbReference type="ARBA" id="ARBA00007149"/>
    </source>
</evidence>
<evidence type="ECO:0000256" key="3">
    <source>
        <dbReference type="ARBA" id="ARBA00016195"/>
    </source>
</evidence>
<dbReference type="AlphaFoldDB" id="A0A9Q5N6F0"/>
<dbReference type="InterPro" id="IPR019623">
    <property type="entry name" value="Rot1"/>
</dbReference>
<dbReference type="PANTHER" id="PTHR28090:SF1">
    <property type="entry name" value="PROTEIN ROT1"/>
    <property type="match status" value="1"/>
</dbReference>
<keyword evidence="7" id="KW-0256">Endoplasmic reticulum</keyword>
<gene>
    <name evidence="11" type="ORF">A7U60_g7395</name>
</gene>